<dbReference type="InterPro" id="IPR002372">
    <property type="entry name" value="PQQ_rpt_dom"/>
</dbReference>
<reference evidence="11" key="1">
    <citation type="submission" date="2023-07" db="EMBL/GenBank/DDBJ databases">
        <title>30 novel species of actinomycetes from the DSMZ collection.</title>
        <authorList>
            <person name="Nouioui I."/>
        </authorList>
    </citation>
    <scope>NUCLEOTIDE SEQUENCE [LARGE SCALE GENOMIC DNA]</scope>
    <source>
        <strain evidence="11">DSM 44938</strain>
    </source>
</reference>
<accession>A0ABU2MVC7</accession>
<proteinExistence type="predicted"/>
<feature type="compositionally biased region" description="Low complexity" evidence="8">
    <location>
        <begin position="250"/>
        <end position="271"/>
    </location>
</feature>
<dbReference type="PANTHER" id="PTHR43289:SF6">
    <property type="entry name" value="SERINE_THREONINE-PROTEIN KINASE NEKL-3"/>
    <property type="match status" value="1"/>
</dbReference>
<dbReference type="InterPro" id="IPR011009">
    <property type="entry name" value="Kinase-like_dom_sf"/>
</dbReference>
<feature type="binding site" evidence="7">
    <location>
        <position position="39"/>
    </location>
    <ligand>
        <name>ATP</name>
        <dbReference type="ChEBI" id="CHEBI:30616"/>
    </ligand>
</feature>
<keyword evidence="5 10" id="KW-0418">Kinase</keyword>
<dbReference type="Pfam" id="PF13360">
    <property type="entry name" value="PQQ_2"/>
    <property type="match status" value="1"/>
</dbReference>
<sequence length="498" mass="53467">MEDRKLADRYRLVRPLGQGGMGEVWEAHDESLRRPVAVKVISALAGGGSRADEARARFLREARITAVLQHPHIVTVHDLGEAATDEGTTPFLVMELLQARGLDAVIRRGPAGEADAARWGAQICDALAEARGRPEQRSDLYALGCLLFELLTGQLPFTAPDTVGYLTAHLNDTPPAPSSVAPGVSAAWDNLVLRLLAKDPGQRYDSAAALADELRRLDGLDRTAARYTPTVADPGEQRPAPPPATARGNSSPAPTSAATTQTAPRPAGRPGATRRDLLCCAARAPPRSRWPAALYLTGAPRKDPVAWSRNIGDVDLMNSSGSDVIVADGRCHVARGNDYRDDAVLCTVDLAGGEPLWEAPLNGLWASGERHFTVIDGTVLAMTRHRDEFDLLHAFDAAGGERRWQREIALGTQLDVHRPSGLLITGEDRLVVGIDPRTGDSRWTFDASPYGGFVPAGDLVLCDGGWAVHGETGEELWERSDIFPRGDRGQALGEGILC</sequence>
<dbReference type="PROSITE" id="PS50011">
    <property type="entry name" value="PROTEIN_KINASE_DOM"/>
    <property type="match status" value="1"/>
</dbReference>
<keyword evidence="2" id="KW-0723">Serine/threonine-protein kinase</keyword>
<organism evidence="10 11">
    <name type="scientific">Streptomyces litchfieldiae</name>
    <dbReference type="NCBI Taxonomy" id="3075543"/>
    <lineage>
        <taxon>Bacteria</taxon>
        <taxon>Bacillati</taxon>
        <taxon>Actinomycetota</taxon>
        <taxon>Actinomycetes</taxon>
        <taxon>Kitasatosporales</taxon>
        <taxon>Streptomycetaceae</taxon>
        <taxon>Streptomyces</taxon>
    </lineage>
</organism>
<dbReference type="InterPro" id="IPR011047">
    <property type="entry name" value="Quinoprotein_ADH-like_sf"/>
</dbReference>
<gene>
    <name evidence="10" type="ORF">RM590_18045</name>
</gene>
<dbReference type="EC" id="2.7.11.1" evidence="1"/>
<evidence type="ECO:0000256" key="8">
    <source>
        <dbReference type="SAM" id="MobiDB-lite"/>
    </source>
</evidence>
<dbReference type="InterPro" id="IPR015943">
    <property type="entry name" value="WD40/YVTN_repeat-like_dom_sf"/>
</dbReference>
<evidence type="ECO:0000256" key="6">
    <source>
        <dbReference type="ARBA" id="ARBA00022840"/>
    </source>
</evidence>
<evidence type="ECO:0000256" key="1">
    <source>
        <dbReference type="ARBA" id="ARBA00012513"/>
    </source>
</evidence>
<evidence type="ECO:0000256" key="3">
    <source>
        <dbReference type="ARBA" id="ARBA00022679"/>
    </source>
</evidence>
<dbReference type="PANTHER" id="PTHR43289">
    <property type="entry name" value="MITOGEN-ACTIVATED PROTEIN KINASE KINASE KINASE 20-RELATED"/>
    <property type="match status" value="1"/>
</dbReference>
<keyword evidence="3" id="KW-0808">Transferase</keyword>
<dbReference type="Gene3D" id="1.10.510.10">
    <property type="entry name" value="Transferase(Phosphotransferase) domain 1"/>
    <property type="match status" value="1"/>
</dbReference>
<evidence type="ECO:0000256" key="4">
    <source>
        <dbReference type="ARBA" id="ARBA00022741"/>
    </source>
</evidence>
<feature type="domain" description="Protein kinase" evidence="9">
    <location>
        <begin position="1"/>
        <end position="215"/>
    </location>
</feature>
<evidence type="ECO:0000313" key="10">
    <source>
        <dbReference type="EMBL" id="MDT0344499.1"/>
    </source>
</evidence>
<dbReference type="Pfam" id="PF00069">
    <property type="entry name" value="Pkinase"/>
    <property type="match status" value="1"/>
</dbReference>
<keyword evidence="11" id="KW-1185">Reference proteome</keyword>
<evidence type="ECO:0000256" key="5">
    <source>
        <dbReference type="ARBA" id="ARBA00022777"/>
    </source>
</evidence>
<evidence type="ECO:0000259" key="9">
    <source>
        <dbReference type="PROSITE" id="PS50011"/>
    </source>
</evidence>
<keyword evidence="6 7" id="KW-0067">ATP-binding</keyword>
<name>A0ABU2MVC7_9ACTN</name>
<dbReference type="InterPro" id="IPR000719">
    <property type="entry name" value="Prot_kinase_dom"/>
</dbReference>
<dbReference type="RefSeq" id="WP_311705631.1">
    <property type="nucleotide sequence ID" value="NZ_JAVREL010000010.1"/>
</dbReference>
<dbReference type="Gene3D" id="3.30.200.20">
    <property type="entry name" value="Phosphorylase Kinase, domain 1"/>
    <property type="match status" value="1"/>
</dbReference>
<evidence type="ECO:0000256" key="2">
    <source>
        <dbReference type="ARBA" id="ARBA00022527"/>
    </source>
</evidence>
<evidence type="ECO:0000256" key="7">
    <source>
        <dbReference type="PROSITE-ProRule" id="PRU10141"/>
    </source>
</evidence>
<dbReference type="EMBL" id="JAVREL010000010">
    <property type="protein sequence ID" value="MDT0344499.1"/>
    <property type="molecule type" value="Genomic_DNA"/>
</dbReference>
<dbReference type="PROSITE" id="PS00107">
    <property type="entry name" value="PROTEIN_KINASE_ATP"/>
    <property type="match status" value="1"/>
</dbReference>
<dbReference type="InterPro" id="IPR017441">
    <property type="entry name" value="Protein_kinase_ATP_BS"/>
</dbReference>
<evidence type="ECO:0000313" key="11">
    <source>
        <dbReference type="Proteomes" id="UP001183246"/>
    </source>
</evidence>
<dbReference type="SUPFAM" id="SSF56112">
    <property type="entry name" value="Protein kinase-like (PK-like)"/>
    <property type="match status" value="1"/>
</dbReference>
<comment type="caution">
    <text evidence="10">The sequence shown here is derived from an EMBL/GenBank/DDBJ whole genome shotgun (WGS) entry which is preliminary data.</text>
</comment>
<keyword evidence="4 7" id="KW-0547">Nucleotide-binding</keyword>
<protein>
    <recommendedName>
        <fullName evidence="1">non-specific serine/threonine protein kinase</fullName>
        <ecNumber evidence="1">2.7.11.1</ecNumber>
    </recommendedName>
</protein>
<dbReference type="Gene3D" id="2.130.10.10">
    <property type="entry name" value="YVTN repeat-like/Quinoprotein amine dehydrogenase"/>
    <property type="match status" value="1"/>
</dbReference>
<dbReference type="SUPFAM" id="SSF50998">
    <property type="entry name" value="Quinoprotein alcohol dehydrogenase-like"/>
    <property type="match status" value="1"/>
</dbReference>
<dbReference type="CDD" id="cd14014">
    <property type="entry name" value="STKc_PknB_like"/>
    <property type="match status" value="1"/>
</dbReference>
<dbReference type="GO" id="GO:0016301">
    <property type="term" value="F:kinase activity"/>
    <property type="evidence" value="ECO:0007669"/>
    <property type="project" value="UniProtKB-KW"/>
</dbReference>
<feature type="region of interest" description="Disordered" evidence="8">
    <location>
        <begin position="226"/>
        <end position="272"/>
    </location>
</feature>
<dbReference type="Proteomes" id="UP001183246">
    <property type="component" value="Unassembled WGS sequence"/>
</dbReference>